<dbReference type="PANTHER" id="PTHR11851:SF224">
    <property type="entry name" value="PROCESSING PROTEASE"/>
    <property type="match status" value="1"/>
</dbReference>
<organism evidence="4 5">
    <name type="scientific">Echinicola soli</name>
    <dbReference type="NCBI Taxonomy" id="2591634"/>
    <lineage>
        <taxon>Bacteria</taxon>
        <taxon>Pseudomonadati</taxon>
        <taxon>Bacteroidota</taxon>
        <taxon>Cytophagia</taxon>
        <taxon>Cytophagales</taxon>
        <taxon>Cyclobacteriaceae</taxon>
        <taxon>Echinicola</taxon>
    </lineage>
</organism>
<dbReference type="Gene3D" id="3.30.830.10">
    <property type="entry name" value="Metalloenzyme, LuxS/M16 peptidase-like"/>
    <property type="match status" value="2"/>
</dbReference>
<dbReference type="InterPro" id="IPR011765">
    <property type="entry name" value="Pept_M16_N"/>
</dbReference>
<feature type="domain" description="Peptidase M16 N-terminal" evidence="2">
    <location>
        <begin position="60"/>
        <end position="180"/>
    </location>
</feature>
<sequence length="688" mass="76205">MNVDKLMKKSILYLILCMAITTLGHAQVDRSNYPVAGPAPKIELKDPDTFTLDNGLKVFVVENHKLPRVAFSLVIDRDPILEKEKAGMTGFVGEMLMAGTTNRTKDQLDEEVDFIGASLSAGSTSLYGSSLKEHQGKILDLMADVLFHPSFPEEELDKLKKQSLTGLAASKDEPDAISSRLVGKLVYGKDHPYGEIRTEESIEAIGLEDIKTYYETYFKPNIAYLAIVGDIDREEAEKVVKEHFGSWEKGQVPEMNYPVPSPPEQNEVALVDRSASVQSVIDIAYPLEMNLKSDDYLDTRVLNYILGGGSSSRLFTNLREDKGYTYGAYSRIGTDELVASFSAGASVRTEVTDSALVEMIYEVNHMVDEGVTSEELEAAKANLSGSFGRSLESPSTLASFAINIERYGLPEDFYKTYLQRLSALTVDDINAAARKYIKPENMYITIVGNGTDIKDKLDQFGPVSLYDNWGDPAKEIEMTDTDMTAEKVVANYIQAIGGEEAVKAIKTAKVKVQAEVQGQVIEMTMAYDDPGMRFSQKVGMMGNTVSNTVLEEGKGTVSAMGQNKELTDEQYEEAKMNMFIFPEVHFEELMYTLELDGVKDIEGQTAYKVIVSNPTGAKSVNYYSVETGLKLKSENEKTGEITYSEYQEHDGVKYAMEMVVKSPMIPAPLNTKVESLEFNAVLADEDFK</sequence>
<feature type="signal peptide" evidence="1">
    <location>
        <begin position="1"/>
        <end position="26"/>
    </location>
</feature>
<dbReference type="Pfam" id="PF00675">
    <property type="entry name" value="Peptidase_M16"/>
    <property type="match status" value="1"/>
</dbReference>
<dbReference type="AlphaFoldDB" id="A0A514CH14"/>
<dbReference type="KEGG" id="echi:FKX85_08630"/>
<dbReference type="Pfam" id="PF05193">
    <property type="entry name" value="Peptidase_M16_C"/>
    <property type="match status" value="1"/>
</dbReference>
<name>A0A514CH14_9BACT</name>
<dbReference type="Proteomes" id="UP000316614">
    <property type="component" value="Chromosome"/>
</dbReference>
<dbReference type="EMBL" id="CP041253">
    <property type="protein sequence ID" value="QDH79102.1"/>
    <property type="molecule type" value="Genomic_DNA"/>
</dbReference>
<proteinExistence type="predicted"/>
<evidence type="ECO:0000259" key="2">
    <source>
        <dbReference type="Pfam" id="PF00675"/>
    </source>
</evidence>
<keyword evidence="5" id="KW-1185">Reference proteome</keyword>
<dbReference type="InterPro" id="IPR007863">
    <property type="entry name" value="Peptidase_M16_C"/>
</dbReference>
<evidence type="ECO:0000259" key="3">
    <source>
        <dbReference type="Pfam" id="PF05193"/>
    </source>
</evidence>
<feature type="domain" description="Peptidase M16 C-terminal" evidence="3">
    <location>
        <begin position="205"/>
        <end position="383"/>
    </location>
</feature>
<evidence type="ECO:0000256" key="1">
    <source>
        <dbReference type="SAM" id="SignalP"/>
    </source>
</evidence>
<protein>
    <submittedName>
        <fullName evidence="4">Insulinase family protein</fullName>
    </submittedName>
</protein>
<evidence type="ECO:0000313" key="4">
    <source>
        <dbReference type="EMBL" id="QDH79102.1"/>
    </source>
</evidence>
<dbReference type="SUPFAM" id="SSF63411">
    <property type="entry name" value="LuxS/MPP-like metallohydrolase"/>
    <property type="match status" value="2"/>
</dbReference>
<dbReference type="InterPro" id="IPR011249">
    <property type="entry name" value="Metalloenz_LuxS/M16"/>
</dbReference>
<keyword evidence="1" id="KW-0732">Signal</keyword>
<dbReference type="InterPro" id="IPR050361">
    <property type="entry name" value="MPP/UQCRC_Complex"/>
</dbReference>
<reference evidence="4 5" key="1">
    <citation type="submission" date="2019-06" db="EMBL/GenBank/DDBJ databases">
        <title>Echinicola alkalisoli sp. nov. isolated from saline soil.</title>
        <authorList>
            <person name="Sun J.-Q."/>
            <person name="Xu L."/>
        </authorList>
    </citation>
    <scope>NUCLEOTIDE SEQUENCE [LARGE SCALE GENOMIC DNA]</scope>
    <source>
        <strain evidence="4 5">LN3S3</strain>
    </source>
</reference>
<feature type="chain" id="PRO_5022083703" evidence="1">
    <location>
        <begin position="27"/>
        <end position="688"/>
    </location>
</feature>
<accession>A0A514CH14</accession>
<dbReference type="PANTHER" id="PTHR11851">
    <property type="entry name" value="METALLOPROTEASE"/>
    <property type="match status" value="1"/>
</dbReference>
<dbReference type="OrthoDB" id="9811314at2"/>
<gene>
    <name evidence="4" type="ORF">FKX85_08630</name>
</gene>
<dbReference type="GO" id="GO:0046872">
    <property type="term" value="F:metal ion binding"/>
    <property type="evidence" value="ECO:0007669"/>
    <property type="project" value="InterPro"/>
</dbReference>
<evidence type="ECO:0000313" key="5">
    <source>
        <dbReference type="Proteomes" id="UP000316614"/>
    </source>
</evidence>